<evidence type="ECO:0000313" key="2">
    <source>
        <dbReference type="EMBL" id="KAK8081303.1"/>
    </source>
</evidence>
<keyword evidence="3" id="KW-1185">Reference proteome</keyword>
<feature type="compositionally biased region" description="Basic and acidic residues" evidence="1">
    <location>
        <begin position="1"/>
        <end position="11"/>
    </location>
</feature>
<sequence length="106" mass="12394">MRSSRGEKESQRPLALKGSNRGIQPHRPAPRCHWLPPPANVDEEFPWLVFGLMPLRRLASPLLRVCARSREVTLSHYGTRVDIYEMQPSTKRYGLDNLLPYEQWRK</sequence>
<reference evidence="2 3" key="1">
    <citation type="submission" date="2023-01" db="EMBL/GenBank/DDBJ databases">
        <title>Analysis of 21 Apiospora genomes using comparative genomics revels a genus with tremendous synthesis potential of carbohydrate active enzymes and secondary metabolites.</title>
        <authorList>
            <person name="Sorensen T."/>
        </authorList>
    </citation>
    <scope>NUCLEOTIDE SEQUENCE [LARGE SCALE GENOMIC DNA]</scope>
    <source>
        <strain evidence="2 3">CBS 83171</strain>
    </source>
</reference>
<proteinExistence type="predicted"/>
<evidence type="ECO:0000313" key="3">
    <source>
        <dbReference type="Proteomes" id="UP001446871"/>
    </source>
</evidence>
<accession>A0ABR1WGT9</accession>
<protein>
    <submittedName>
        <fullName evidence="2">Uncharacterized protein</fullName>
    </submittedName>
</protein>
<feature type="region of interest" description="Disordered" evidence="1">
    <location>
        <begin position="1"/>
        <end position="31"/>
    </location>
</feature>
<dbReference type="Proteomes" id="UP001446871">
    <property type="component" value="Unassembled WGS sequence"/>
</dbReference>
<organism evidence="2 3">
    <name type="scientific">Apiospora saccharicola</name>
    <dbReference type="NCBI Taxonomy" id="335842"/>
    <lineage>
        <taxon>Eukaryota</taxon>
        <taxon>Fungi</taxon>
        <taxon>Dikarya</taxon>
        <taxon>Ascomycota</taxon>
        <taxon>Pezizomycotina</taxon>
        <taxon>Sordariomycetes</taxon>
        <taxon>Xylariomycetidae</taxon>
        <taxon>Amphisphaeriales</taxon>
        <taxon>Apiosporaceae</taxon>
        <taxon>Apiospora</taxon>
    </lineage>
</organism>
<evidence type="ECO:0000256" key="1">
    <source>
        <dbReference type="SAM" id="MobiDB-lite"/>
    </source>
</evidence>
<comment type="caution">
    <text evidence="2">The sequence shown here is derived from an EMBL/GenBank/DDBJ whole genome shotgun (WGS) entry which is preliminary data.</text>
</comment>
<name>A0ABR1WGT9_9PEZI</name>
<dbReference type="EMBL" id="JAQQWM010000001">
    <property type="protein sequence ID" value="KAK8081303.1"/>
    <property type="molecule type" value="Genomic_DNA"/>
</dbReference>
<gene>
    <name evidence="2" type="ORF">PG996_000084</name>
</gene>